<keyword evidence="5 7" id="KW-1133">Transmembrane helix</keyword>
<reference evidence="8" key="3">
    <citation type="submission" date="2023-05" db="EMBL/GenBank/DDBJ databases">
        <authorList>
            <person name="Smith C.H."/>
        </authorList>
    </citation>
    <scope>NUCLEOTIDE SEQUENCE</scope>
    <source>
        <strain evidence="8">CHS0354</strain>
        <tissue evidence="8">Mantle</tissue>
    </source>
</reference>
<keyword evidence="4" id="KW-0130">Cell adhesion</keyword>
<feature type="transmembrane region" description="Helical" evidence="7">
    <location>
        <begin position="68"/>
        <end position="85"/>
    </location>
</feature>
<dbReference type="GO" id="GO:0042246">
    <property type="term" value="P:tissue regeneration"/>
    <property type="evidence" value="ECO:0007669"/>
    <property type="project" value="InterPro"/>
</dbReference>
<dbReference type="GO" id="GO:0016020">
    <property type="term" value="C:membrane"/>
    <property type="evidence" value="ECO:0007669"/>
    <property type="project" value="UniProtKB-SubCell"/>
</dbReference>
<keyword evidence="3 7" id="KW-0812">Transmembrane</keyword>
<reference evidence="8" key="2">
    <citation type="journal article" date="2021" name="Genome Biol. Evol.">
        <title>Developing a high-quality reference genome for a parasitic bivalve with doubly uniparental inheritance (Bivalvia: Unionida).</title>
        <authorList>
            <person name="Smith C.H."/>
        </authorList>
    </citation>
    <scope>NUCLEOTIDE SEQUENCE</scope>
    <source>
        <strain evidence="8">CHS0354</strain>
        <tissue evidence="8">Mantle</tissue>
    </source>
</reference>
<name>A0AAE0TA16_9BIVA</name>
<evidence type="ECO:0000256" key="6">
    <source>
        <dbReference type="ARBA" id="ARBA00023136"/>
    </source>
</evidence>
<evidence type="ECO:0000256" key="3">
    <source>
        <dbReference type="ARBA" id="ARBA00022692"/>
    </source>
</evidence>
<dbReference type="PANTHER" id="PTHR12316">
    <property type="entry name" value="NINJURIN-RELATED"/>
    <property type="match status" value="1"/>
</dbReference>
<feature type="transmembrane region" description="Helical" evidence="7">
    <location>
        <begin position="174"/>
        <end position="197"/>
    </location>
</feature>
<dbReference type="InterPro" id="IPR007007">
    <property type="entry name" value="Ninjurin"/>
</dbReference>
<gene>
    <name evidence="8" type="ORF">CHS0354_041508</name>
</gene>
<comment type="caution">
    <text evidence="8">The sequence shown here is derived from an EMBL/GenBank/DDBJ whole genome shotgun (WGS) entry which is preliminary data.</text>
</comment>
<evidence type="ECO:0000313" key="8">
    <source>
        <dbReference type="EMBL" id="KAK3606547.1"/>
    </source>
</evidence>
<evidence type="ECO:0008006" key="10">
    <source>
        <dbReference type="Google" id="ProtNLM"/>
    </source>
</evidence>
<comment type="subcellular location">
    <subcellularLocation>
        <location evidence="1">Membrane</location>
        <topology evidence="1">Multi-pass membrane protein</topology>
    </subcellularLocation>
</comment>
<keyword evidence="6 7" id="KW-0472">Membrane</keyword>
<dbReference type="GO" id="GO:0007155">
    <property type="term" value="P:cell adhesion"/>
    <property type="evidence" value="ECO:0007669"/>
    <property type="project" value="UniProtKB-KW"/>
</dbReference>
<evidence type="ECO:0000256" key="5">
    <source>
        <dbReference type="ARBA" id="ARBA00022989"/>
    </source>
</evidence>
<dbReference type="AlphaFoldDB" id="A0AAE0TA16"/>
<sequence>MQDNMGYDEPDTYYGNLLVMKRRVSCPVISIMTGNDEESFAQDEVDFGRAHDCIKETEENHFNVRRNFVSGLMDMALLLANVSQLRTLLSSNVTDAYYYVKCDLVGFSIFLQMVVAVLLLVIWNIEYSHKDDKGNQTYVTGFASVNGSMIIQSTQNLNSQFTPRSKCSRNTRRYDTFVIGLIMLIIVINVFITGLGIDGKDC</sequence>
<evidence type="ECO:0000256" key="1">
    <source>
        <dbReference type="ARBA" id="ARBA00004141"/>
    </source>
</evidence>
<evidence type="ECO:0000256" key="2">
    <source>
        <dbReference type="ARBA" id="ARBA00008141"/>
    </source>
</evidence>
<dbReference type="Pfam" id="PF04923">
    <property type="entry name" value="Ninjurin"/>
    <property type="match status" value="1"/>
</dbReference>
<evidence type="ECO:0000256" key="4">
    <source>
        <dbReference type="ARBA" id="ARBA00022889"/>
    </source>
</evidence>
<dbReference type="Proteomes" id="UP001195483">
    <property type="component" value="Unassembled WGS sequence"/>
</dbReference>
<evidence type="ECO:0000256" key="7">
    <source>
        <dbReference type="SAM" id="Phobius"/>
    </source>
</evidence>
<keyword evidence="9" id="KW-1185">Reference proteome</keyword>
<accession>A0AAE0TA16</accession>
<feature type="transmembrane region" description="Helical" evidence="7">
    <location>
        <begin position="105"/>
        <end position="125"/>
    </location>
</feature>
<comment type="similarity">
    <text evidence="2">Belongs to the ninjurin family.</text>
</comment>
<proteinExistence type="inferred from homology"/>
<protein>
    <recommendedName>
        <fullName evidence="10">Ninjurin-1</fullName>
    </recommendedName>
</protein>
<evidence type="ECO:0000313" key="9">
    <source>
        <dbReference type="Proteomes" id="UP001195483"/>
    </source>
</evidence>
<organism evidence="8 9">
    <name type="scientific">Potamilus streckersoni</name>
    <dbReference type="NCBI Taxonomy" id="2493646"/>
    <lineage>
        <taxon>Eukaryota</taxon>
        <taxon>Metazoa</taxon>
        <taxon>Spiralia</taxon>
        <taxon>Lophotrochozoa</taxon>
        <taxon>Mollusca</taxon>
        <taxon>Bivalvia</taxon>
        <taxon>Autobranchia</taxon>
        <taxon>Heteroconchia</taxon>
        <taxon>Palaeoheterodonta</taxon>
        <taxon>Unionida</taxon>
        <taxon>Unionoidea</taxon>
        <taxon>Unionidae</taxon>
        <taxon>Ambleminae</taxon>
        <taxon>Lampsilini</taxon>
        <taxon>Potamilus</taxon>
    </lineage>
</organism>
<dbReference type="EMBL" id="JAEAOA010002346">
    <property type="protein sequence ID" value="KAK3606547.1"/>
    <property type="molecule type" value="Genomic_DNA"/>
</dbReference>
<reference evidence="8" key="1">
    <citation type="journal article" date="2021" name="Genome Biol. Evol.">
        <title>A High-Quality Reference Genome for a Parasitic Bivalve with Doubly Uniparental Inheritance (Bivalvia: Unionida).</title>
        <authorList>
            <person name="Smith C.H."/>
        </authorList>
    </citation>
    <scope>NUCLEOTIDE SEQUENCE</scope>
    <source>
        <strain evidence="8">CHS0354</strain>
    </source>
</reference>
<dbReference type="PANTHER" id="PTHR12316:SF17">
    <property type="entry name" value="NINJURIN C, ISOFORM D"/>
    <property type="match status" value="1"/>
</dbReference>